<comment type="similarity">
    <text evidence="1">Belongs to the UPF0213 family.</text>
</comment>
<dbReference type="SUPFAM" id="SSF82771">
    <property type="entry name" value="GIY-YIG endonuclease"/>
    <property type="match status" value="1"/>
</dbReference>
<name>A0ABX9Q4U9_9BACT</name>
<protein>
    <submittedName>
        <fullName evidence="3">GIY-YIG nuclease family protein</fullName>
    </submittedName>
</protein>
<evidence type="ECO:0000259" key="2">
    <source>
        <dbReference type="PROSITE" id="PS50164"/>
    </source>
</evidence>
<dbReference type="PANTHER" id="PTHR34477">
    <property type="entry name" value="UPF0213 PROTEIN YHBQ"/>
    <property type="match status" value="1"/>
</dbReference>
<dbReference type="EMBL" id="RAWI01000602">
    <property type="protein sequence ID" value="RKH90655.1"/>
    <property type="molecule type" value="Genomic_DNA"/>
</dbReference>
<keyword evidence="4" id="KW-1185">Reference proteome</keyword>
<dbReference type="InterPro" id="IPR035901">
    <property type="entry name" value="GIY-YIG_endonuc_sf"/>
</dbReference>
<reference evidence="3 4" key="1">
    <citation type="submission" date="2018-09" db="EMBL/GenBank/DDBJ databases">
        <authorList>
            <person name="Livingstone P.G."/>
            <person name="Whitworth D.E."/>
        </authorList>
    </citation>
    <scope>NUCLEOTIDE SEQUENCE [LARGE SCALE GENOMIC DNA]</scope>
    <source>
        <strain evidence="3 4">CA031B</strain>
    </source>
</reference>
<dbReference type="Gene3D" id="3.40.1440.10">
    <property type="entry name" value="GIY-YIG endonuclease"/>
    <property type="match status" value="1"/>
</dbReference>
<proteinExistence type="inferred from homology"/>
<dbReference type="InterPro" id="IPR050190">
    <property type="entry name" value="UPF0213_domain"/>
</dbReference>
<dbReference type="PROSITE" id="PS50164">
    <property type="entry name" value="GIY_YIG"/>
    <property type="match status" value="1"/>
</dbReference>
<accession>A0ABX9Q4U9</accession>
<feature type="domain" description="GIY-YIG" evidence="2">
    <location>
        <begin position="1"/>
        <end position="70"/>
    </location>
</feature>
<dbReference type="Proteomes" id="UP000278907">
    <property type="component" value="Unassembled WGS sequence"/>
</dbReference>
<dbReference type="CDD" id="cd10456">
    <property type="entry name" value="GIY-YIG_UPF0213"/>
    <property type="match status" value="1"/>
</dbReference>
<dbReference type="PANTHER" id="PTHR34477:SF1">
    <property type="entry name" value="UPF0213 PROTEIN YHBQ"/>
    <property type="match status" value="1"/>
</dbReference>
<comment type="caution">
    <text evidence="3">The sequence shown here is derived from an EMBL/GenBank/DDBJ whole genome shotgun (WGS) entry which is preliminary data.</text>
</comment>
<evidence type="ECO:0000313" key="4">
    <source>
        <dbReference type="Proteomes" id="UP000278907"/>
    </source>
</evidence>
<sequence>MLRCRDGTLYTGATNNLERRLATHGRGKGAAYTRARLPVTLVWSEPAEDRSAALRREAAIKRLTRADKLQLFARRPGRR</sequence>
<dbReference type="RefSeq" id="WP_120538451.1">
    <property type="nucleotide sequence ID" value="NZ_RAWI01000602.1"/>
</dbReference>
<organism evidence="3 4">
    <name type="scientific">Corallococcus praedator</name>
    <dbReference type="NCBI Taxonomy" id="2316724"/>
    <lineage>
        <taxon>Bacteria</taxon>
        <taxon>Pseudomonadati</taxon>
        <taxon>Myxococcota</taxon>
        <taxon>Myxococcia</taxon>
        <taxon>Myxococcales</taxon>
        <taxon>Cystobacterineae</taxon>
        <taxon>Myxococcaceae</taxon>
        <taxon>Corallococcus</taxon>
    </lineage>
</organism>
<evidence type="ECO:0000256" key="1">
    <source>
        <dbReference type="ARBA" id="ARBA00007435"/>
    </source>
</evidence>
<evidence type="ECO:0000313" key="3">
    <source>
        <dbReference type="EMBL" id="RKH90655.1"/>
    </source>
</evidence>
<dbReference type="InterPro" id="IPR000305">
    <property type="entry name" value="GIY-YIG_endonuc"/>
</dbReference>
<gene>
    <name evidence="3" type="ORF">D7Y13_39565</name>
</gene>
<dbReference type="Pfam" id="PF01541">
    <property type="entry name" value="GIY-YIG"/>
    <property type="match status" value="1"/>
</dbReference>